<proteinExistence type="predicted"/>
<feature type="non-terminal residue" evidence="2">
    <location>
        <position position="30"/>
    </location>
</feature>
<gene>
    <name evidence="2" type="ORF">XD97_0510</name>
</gene>
<protein>
    <submittedName>
        <fullName evidence="2">Uncharacterized protein</fullName>
    </submittedName>
</protein>
<dbReference type="AlphaFoldDB" id="A0A117M3D0"/>
<dbReference type="EMBL" id="LGGS01000111">
    <property type="protein sequence ID" value="KUK82074.1"/>
    <property type="molecule type" value="Genomic_DNA"/>
</dbReference>
<evidence type="ECO:0000313" key="2">
    <source>
        <dbReference type="EMBL" id="KUK82074.1"/>
    </source>
</evidence>
<feature type="region of interest" description="Disordered" evidence="1">
    <location>
        <begin position="1"/>
        <end position="30"/>
    </location>
</feature>
<organism evidence="2 3">
    <name type="scientific">Pelotomaculum thermopropionicum</name>
    <dbReference type="NCBI Taxonomy" id="110500"/>
    <lineage>
        <taxon>Bacteria</taxon>
        <taxon>Bacillati</taxon>
        <taxon>Bacillota</taxon>
        <taxon>Clostridia</taxon>
        <taxon>Eubacteriales</taxon>
        <taxon>Desulfotomaculaceae</taxon>
        <taxon>Pelotomaculum</taxon>
    </lineage>
</organism>
<evidence type="ECO:0000256" key="1">
    <source>
        <dbReference type="SAM" id="MobiDB-lite"/>
    </source>
</evidence>
<feature type="compositionally biased region" description="Pro residues" evidence="1">
    <location>
        <begin position="1"/>
        <end position="10"/>
    </location>
</feature>
<accession>A0A117M3D0</accession>
<sequence length="30" mass="3488">MGSPIFPPTPMTDQSNEPQEKIKVWNMKKK</sequence>
<name>A0A117M3D0_9FIRM</name>
<evidence type="ECO:0000313" key="3">
    <source>
        <dbReference type="Proteomes" id="UP000054705"/>
    </source>
</evidence>
<comment type="caution">
    <text evidence="2">The sequence shown here is derived from an EMBL/GenBank/DDBJ whole genome shotgun (WGS) entry which is preliminary data.</text>
</comment>
<dbReference type="Proteomes" id="UP000054705">
    <property type="component" value="Unassembled WGS sequence"/>
</dbReference>
<reference evidence="3" key="1">
    <citation type="journal article" date="2015" name="MBio">
        <title>Genome-Resolved Metagenomic Analysis Reveals Roles for Candidate Phyla and Other Microbial Community Members in Biogeochemical Transformations in Oil Reservoirs.</title>
        <authorList>
            <person name="Hu P."/>
            <person name="Tom L."/>
            <person name="Singh A."/>
            <person name="Thomas B.C."/>
            <person name="Baker B.J."/>
            <person name="Piceno Y.M."/>
            <person name="Andersen G.L."/>
            <person name="Banfield J.F."/>
        </authorList>
    </citation>
    <scope>NUCLEOTIDE SEQUENCE [LARGE SCALE GENOMIC DNA]</scope>
</reference>